<dbReference type="PROSITE" id="PS51257">
    <property type="entry name" value="PROKAR_LIPOPROTEIN"/>
    <property type="match status" value="1"/>
</dbReference>
<keyword evidence="1" id="KW-0732">Signal</keyword>
<evidence type="ECO:0000313" key="2">
    <source>
        <dbReference type="EMBL" id="GII91194.1"/>
    </source>
</evidence>
<reference evidence="2" key="1">
    <citation type="submission" date="2021-01" db="EMBL/GenBank/DDBJ databases">
        <title>Whole genome shotgun sequence of Sinosporangium siamense NBRC 109515.</title>
        <authorList>
            <person name="Komaki H."/>
            <person name="Tamura T."/>
        </authorList>
    </citation>
    <scope>NUCLEOTIDE SEQUENCE</scope>
    <source>
        <strain evidence="2">NBRC 109515</strain>
    </source>
</reference>
<dbReference type="InterPro" id="IPR052025">
    <property type="entry name" value="Xyloglucanase_GH74"/>
</dbReference>
<dbReference type="AlphaFoldDB" id="A0A919RG55"/>
<dbReference type="Gene3D" id="2.130.10.10">
    <property type="entry name" value="YVTN repeat-like/Quinoprotein amine dehydrogenase"/>
    <property type="match status" value="3"/>
</dbReference>
<feature type="chain" id="PRO_5039280941" description="Exo-alpha-sialidase" evidence="1">
    <location>
        <begin position="23"/>
        <end position="300"/>
    </location>
</feature>
<dbReference type="EMBL" id="BOOW01000008">
    <property type="protein sequence ID" value="GII91194.1"/>
    <property type="molecule type" value="Genomic_DNA"/>
</dbReference>
<keyword evidence="3" id="KW-1185">Reference proteome</keyword>
<gene>
    <name evidence="2" type="ORF">Ssi02_14250</name>
</gene>
<dbReference type="PANTHER" id="PTHR43739:SF5">
    <property type="entry name" value="EXO-ALPHA-SIALIDASE"/>
    <property type="match status" value="1"/>
</dbReference>
<sequence>MVATRPGRAATAALAVSALVLAAGCAGTQTTSADAPTPVGSEDPGIGHVHALSVDPGDGALYIAGHYGLFKVTSKTDAVRVAGRIQDNMGFTILGPKTFLASGHPSMPDMQAGKAPHLGLIRSTDAGVTWTTVSDEGTADFHSLQPAGTELYAYDSQTSRVRRSGDEGRTWKLGAQAQIADLAAHAGEPLRVYATTAEGLARSTDGGESFTPLDGAPPIVLADAPAKDTLIGAAEDGRLHTSQDAGRTWTELGRLPAPPSALNATDPKRLLAALQDGTAVESTDGGRTFTVVFQPANASH</sequence>
<evidence type="ECO:0008006" key="4">
    <source>
        <dbReference type="Google" id="ProtNLM"/>
    </source>
</evidence>
<organism evidence="2 3">
    <name type="scientific">Sinosporangium siamense</name>
    <dbReference type="NCBI Taxonomy" id="1367973"/>
    <lineage>
        <taxon>Bacteria</taxon>
        <taxon>Bacillati</taxon>
        <taxon>Actinomycetota</taxon>
        <taxon>Actinomycetes</taxon>
        <taxon>Streptosporangiales</taxon>
        <taxon>Streptosporangiaceae</taxon>
        <taxon>Sinosporangium</taxon>
    </lineage>
</organism>
<dbReference type="GO" id="GO:0010411">
    <property type="term" value="P:xyloglucan metabolic process"/>
    <property type="evidence" value="ECO:0007669"/>
    <property type="project" value="TreeGrafter"/>
</dbReference>
<dbReference type="InterPro" id="IPR015943">
    <property type="entry name" value="WD40/YVTN_repeat-like_dom_sf"/>
</dbReference>
<dbReference type="RefSeq" id="WP_204022342.1">
    <property type="nucleotide sequence ID" value="NZ_BOOW01000008.1"/>
</dbReference>
<accession>A0A919RG55</accession>
<dbReference type="InterPro" id="IPR054817">
    <property type="entry name" value="Glycosyl_F510_1955-like"/>
</dbReference>
<evidence type="ECO:0000313" key="3">
    <source>
        <dbReference type="Proteomes" id="UP000606172"/>
    </source>
</evidence>
<comment type="caution">
    <text evidence="2">The sequence shown here is derived from an EMBL/GenBank/DDBJ whole genome shotgun (WGS) entry which is preliminary data.</text>
</comment>
<dbReference type="CDD" id="cd15482">
    <property type="entry name" value="Sialidase_non-viral"/>
    <property type="match status" value="1"/>
</dbReference>
<name>A0A919RG55_9ACTN</name>
<dbReference type="PANTHER" id="PTHR43739">
    <property type="entry name" value="XYLOGLUCANASE (EUROFUNG)"/>
    <property type="match status" value="1"/>
</dbReference>
<proteinExistence type="predicted"/>
<dbReference type="Proteomes" id="UP000606172">
    <property type="component" value="Unassembled WGS sequence"/>
</dbReference>
<dbReference type="NCBIfam" id="NF045728">
    <property type="entry name" value="glycosyl_F510_1955"/>
    <property type="match status" value="1"/>
</dbReference>
<protein>
    <recommendedName>
        <fullName evidence="4">Exo-alpha-sialidase</fullName>
    </recommendedName>
</protein>
<dbReference type="SUPFAM" id="SSF110296">
    <property type="entry name" value="Oligoxyloglucan reducing end-specific cellobiohydrolase"/>
    <property type="match status" value="1"/>
</dbReference>
<evidence type="ECO:0000256" key="1">
    <source>
        <dbReference type="SAM" id="SignalP"/>
    </source>
</evidence>
<feature type="signal peptide" evidence="1">
    <location>
        <begin position="1"/>
        <end position="22"/>
    </location>
</feature>